<evidence type="ECO:0000313" key="2">
    <source>
        <dbReference type="EMBL" id="SIA52348.1"/>
    </source>
</evidence>
<evidence type="ECO:0008006" key="4">
    <source>
        <dbReference type="Google" id="ProtNLM"/>
    </source>
</evidence>
<name>A0AB38CVT3_9MYCO</name>
<feature type="transmembrane region" description="Helical" evidence="1">
    <location>
        <begin position="158"/>
        <end position="179"/>
    </location>
</feature>
<feature type="transmembrane region" description="Helical" evidence="1">
    <location>
        <begin position="124"/>
        <end position="146"/>
    </location>
</feature>
<protein>
    <recommendedName>
        <fullName evidence="4">Integral membrane protein</fullName>
    </recommendedName>
</protein>
<dbReference type="EMBL" id="FSHM01000002">
    <property type="protein sequence ID" value="SIA52348.1"/>
    <property type="molecule type" value="Genomic_DNA"/>
</dbReference>
<comment type="caution">
    <text evidence="2">The sequence shown here is derived from an EMBL/GenBank/DDBJ whole genome shotgun (WGS) entry which is preliminary data.</text>
</comment>
<keyword evidence="1" id="KW-1133">Transmembrane helix</keyword>
<dbReference type="AlphaFoldDB" id="A0AB38CVT3"/>
<gene>
    <name evidence="2" type="ORF">SAMEA2070301_01306</name>
</gene>
<dbReference type="RefSeq" id="WP_074292803.1">
    <property type="nucleotide sequence ID" value="NZ_FSHJ01000001.1"/>
</dbReference>
<keyword evidence="1" id="KW-0812">Transmembrane</keyword>
<feature type="transmembrane region" description="Helical" evidence="1">
    <location>
        <begin position="93"/>
        <end position="112"/>
    </location>
</feature>
<organism evidence="2 3">
    <name type="scientific">Mycobacteroides abscessus subsp. abscessus</name>
    <dbReference type="NCBI Taxonomy" id="1185650"/>
    <lineage>
        <taxon>Bacteria</taxon>
        <taxon>Bacillati</taxon>
        <taxon>Actinomycetota</taxon>
        <taxon>Actinomycetes</taxon>
        <taxon>Mycobacteriales</taxon>
        <taxon>Mycobacteriaceae</taxon>
        <taxon>Mycobacteroides</taxon>
        <taxon>Mycobacteroides abscessus</taxon>
    </lineage>
</organism>
<evidence type="ECO:0000313" key="3">
    <source>
        <dbReference type="Proteomes" id="UP000185210"/>
    </source>
</evidence>
<keyword evidence="1" id="KW-0472">Membrane</keyword>
<reference evidence="2 3" key="1">
    <citation type="submission" date="2016-11" db="EMBL/GenBank/DDBJ databases">
        <authorList>
            <consortium name="Pathogen Informatics"/>
        </authorList>
    </citation>
    <scope>NUCLEOTIDE SEQUENCE [LARGE SCALE GENOMIC DNA]</scope>
    <source>
        <strain evidence="2 3">104</strain>
    </source>
</reference>
<dbReference type="Proteomes" id="UP000185210">
    <property type="component" value="Unassembled WGS sequence"/>
</dbReference>
<accession>A0AB38CVT3</accession>
<sequence length="213" mass="23145">MDDPVWALMSAMLAMLSIGQSSMMLLSKVIGLSERKIATFISKLVECASLLALAMATGTLLWTYQSAHPPTPDELDQLKHLPAMQLVSSALHIYYQTVLMAIIASFLLYGCFRMGRIPGEFSKGFGLVMGLIGFGLISLAIVPQVQIAYPKPNRGTDYFMYGAFIDFALAGIVMLVAWVTKPRKDAGAVALRTSLRAAVRTAGQKLDSSAFWS</sequence>
<feature type="transmembrane region" description="Helical" evidence="1">
    <location>
        <begin position="47"/>
        <end position="64"/>
    </location>
</feature>
<proteinExistence type="predicted"/>
<evidence type="ECO:0000256" key="1">
    <source>
        <dbReference type="SAM" id="Phobius"/>
    </source>
</evidence>
<feature type="transmembrane region" description="Helical" evidence="1">
    <location>
        <begin position="6"/>
        <end position="26"/>
    </location>
</feature>